<sequence>MQHIVCFSGGHSSALVALAVVGRYGRGSVTLLNHDINPEKEHADIKRFKREVAAFLGVPITYANLGGITDPQQLPDQFQVSLAAKAFKQPGNGNAFCTHELKTKPFHAYLNQHHPPGQAVIYYGFDDDEQERINRRRHILGAMGYATCFPLAEWLDTLESTTEVGIAPPLTYGAYKHGNCAGCLKGGIQHWYVTFCHRSDVYAQAEATEAELGYTINRSRAYKRVRPLPLTELRPVFAQMQADGVPDTEHYPTGKFSWDLRRYQVEGAEIRKPCECSF</sequence>
<evidence type="ECO:0000313" key="1">
    <source>
        <dbReference type="EMBL" id="MBB6059636.1"/>
    </source>
</evidence>
<name>A0A7W9T1C6_9BACT</name>
<gene>
    <name evidence="1" type="ORF">HNQ93_002496</name>
</gene>
<dbReference type="Proteomes" id="UP000532746">
    <property type="component" value="Unassembled WGS sequence"/>
</dbReference>
<protein>
    <recommendedName>
        <fullName evidence="3">Phosphoadenosine phosphosulphate reductase domain-containing protein</fullName>
    </recommendedName>
</protein>
<organism evidence="1 2">
    <name type="scientific">Hymenobacter luteus</name>
    <dbReference type="NCBI Taxonomy" id="1411122"/>
    <lineage>
        <taxon>Bacteria</taxon>
        <taxon>Pseudomonadati</taxon>
        <taxon>Bacteroidota</taxon>
        <taxon>Cytophagia</taxon>
        <taxon>Cytophagales</taxon>
        <taxon>Hymenobacteraceae</taxon>
        <taxon>Hymenobacter</taxon>
    </lineage>
</organism>
<dbReference type="InterPro" id="IPR014729">
    <property type="entry name" value="Rossmann-like_a/b/a_fold"/>
</dbReference>
<proteinExistence type="predicted"/>
<accession>A0A7W9T1C6</accession>
<comment type="caution">
    <text evidence="1">The sequence shown here is derived from an EMBL/GenBank/DDBJ whole genome shotgun (WGS) entry which is preliminary data.</text>
</comment>
<dbReference type="Gene3D" id="3.40.50.620">
    <property type="entry name" value="HUPs"/>
    <property type="match status" value="1"/>
</dbReference>
<dbReference type="RefSeq" id="WP_183403904.1">
    <property type="nucleotide sequence ID" value="NZ_JACHGG010000003.1"/>
</dbReference>
<reference evidence="1 2" key="1">
    <citation type="submission" date="2020-08" db="EMBL/GenBank/DDBJ databases">
        <title>Genomic Encyclopedia of Type Strains, Phase IV (KMG-IV): sequencing the most valuable type-strain genomes for metagenomic binning, comparative biology and taxonomic classification.</title>
        <authorList>
            <person name="Goeker M."/>
        </authorList>
    </citation>
    <scope>NUCLEOTIDE SEQUENCE [LARGE SCALE GENOMIC DNA]</scope>
    <source>
        <strain evidence="1 2">DSM 26718</strain>
    </source>
</reference>
<evidence type="ECO:0000313" key="2">
    <source>
        <dbReference type="Proteomes" id="UP000532746"/>
    </source>
</evidence>
<dbReference type="EMBL" id="JACHGG010000003">
    <property type="protein sequence ID" value="MBB6059636.1"/>
    <property type="molecule type" value="Genomic_DNA"/>
</dbReference>
<evidence type="ECO:0008006" key="3">
    <source>
        <dbReference type="Google" id="ProtNLM"/>
    </source>
</evidence>
<dbReference type="AlphaFoldDB" id="A0A7W9T1C6"/>
<dbReference type="SUPFAM" id="SSF52402">
    <property type="entry name" value="Adenine nucleotide alpha hydrolases-like"/>
    <property type="match status" value="1"/>
</dbReference>
<keyword evidence="2" id="KW-1185">Reference proteome</keyword>